<evidence type="ECO:0000313" key="2">
    <source>
        <dbReference type="Proteomes" id="UP000827872"/>
    </source>
</evidence>
<keyword evidence="2" id="KW-1185">Reference proteome</keyword>
<reference evidence="1" key="1">
    <citation type="submission" date="2021-08" db="EMBL/GenBank/DDBJ databases">
        <title>The first chromosome-level gecko genome reveals the dynamic sex chromosomes of Neotropical dwarf geckos (Sphaerodactylidae: Sphaerodactylus).</title>
        <authorList>
            <person name="Pinto B.J."/>
            <person name="Keating S.E."/>
            <person name="Gamble T."/>
        </authorList>
    </citation>
    <scope>NUCLEOTIDE SEQUENCE</scope>
    <source>
        <strain evidence="1">TG3544</strain>
    </source>
</reference>
<evidence type="ECO:0000313" key="1">
    <source>
        <dbReference type="EMBL" id="KAH8003998.1"/>
    </source>
</evidence>
<protein>
    <submittedName>
        <fullName evidence="1">Uncharacterized protein</fullName>
    </submittedName>
</protein>
<sequence>MESMDIVASVELDNVGSVELLDDLPSGVVVDSEDEVLELPKTSRLRLTFAEDAHTRDPPDLSDLEEAVAMPLDGARASRPELMGATALPAVDARRPLVSV</sequence>
<name>A0ACB8FEQ9_9SAUR</name>
<dbReference type="Proteomes" id="UP000827872">
    <property type="component" value="Linkage Group LG04"/>
</dbReference>
<organism evidence="1 2">
    <name type="scientific">Sphaerodactylus townsendi</name>
    <dbReference type="NCBI Taxonomy" id="933632"/>
    <lineage>
        <taxon>Eukaryota</taxon>
        <taxon>Metazoa</taxon>
        <taxon>Chordata</taxon>
        <taxon>Craniata</taxon>
        <taxon>Vertebrata</taxon>
        <taxon>Euteleostomi</taxon>
        <taxon>Lepidosauria</taxon>
        <taxon>Squamata</taxon>
        <taxon>Bifurcata</taxon>
        <taxon>Gekkota</taxon>
        <taxon>Sphaerodactylidae</taxon>
        <taxon>Sphaerodactylus</taxon>
    </lineage>
</organism>
<comment type="caution">
    <text evidence="1">The sequence shown here is derived from an EMBL/GenBank/DDBJ whole genome shotgun (WGS) entry which is preliminary data.</text>
</comment>
<dbReference type="EMBL" id="CM037617">
    <property type="protein sequence ID" value="KAH8003998.1"/>
    <property type="molecule type" value="Genomic_DNA"/>
</dbReference>
<gene>
    <name evidence="1" type="ORF">K3G42_001379</name>
</gene>
<accession>A0ACB8FEQ9</accession>
<proteinExistence type="predicted"/>